<dbReference type="AlphaFoldDB" id="A0A072V2F4"/>
<accession>A0A072V2F4</accession>
<name>A0A072V2F4_MEDTR</name>
<dbReference type="Proteomes" id="UP000002051">
    <property type="component" value="Chromosome 4"/>
</dbReference>
<keyword evidence="3" id="KW-1185">Reference proteome</keyword>
<protein>
    <submittedName>
        <fullName evidence="1 2">Uncharacterized protein</fullName>
    </submittedName>
</protein>
<evidence type="ECO:0000313" key="2">
    <source>
        <dbReference type="EnsemblPlants" id="KEH32285"/>
    </source>
</evidence>
<evidence type="ECO:0000313" key="3">
    <source>
        <dbReference type="Proteomes" id="UP000002051"/>
    </source>
</evidence>
<reference evidence="1 3" key="2">
    <citation type="journal article" date="2014" name="BMC Genomics">
        <title>An improved genome release (version Mt4.0) for the model legume Medicago truncatula.</title>
        <authorList>
            <person name="Tang H."/>
            <person name="Krishnakumar V."/>
            <person name="Bidwell S."/>
            <person name="Rosen B."/>
            <person name="Chan A."/>
            <person name="Zhou S."/>
            <person name="Gentzbittel L."/>
            <person name="Childs K.L."/>
            <person name="Yandell M."/>
            <person name="Gundlach H."/>
            <person name="Mayer K.F."/>
            <person name="Schwartz D.C."/>
            <person name="Town C.D."/>
        </authorList>
    </citation>
    <scope>GENOME REANNOTATION</scope>
    <source>
        <strain evidence="1">A17</strain>
        <strain evidence="2 3">cv. Jemalong A17</strain>
    </source>
</reference>
<reference evidence="2" key="3">
    <citation type="submission" date="2015-04" db="UniProtKB">
        <authorList>
            <consortium name="EnsemblPlants"/>
        </authorList>
    </citation>
    <scope>IDENTIFICATION</scope>
    <source>
        <strain evidence="2">cv. Jemalong A17</strain>
    </source>
</reference>
<proteinExistence type="predicted"/>
<dbReference type="EMBL" id="CM001220">
    <property type="protein sequence ID" value="KEH32285.1"/>
    <property type="molecule type" value="Genomic_DNA"/>
</dbReference>
<organism evidence="1 3">
    <name type="scientific">Medicago truncatula</name>
    <name type="common">Barrel medic</name>
    <name type="synonym">Medicago tribuloides</name>
    <dbReference type="NCBI Taxonomy" id="3880"/>
    <lineage>
        <taxon>Eukaryota</taxon>
        <taxon>Viridiplantae</taxon>
        <taxon>Streptophyta</taxon>
        <taxon>Embryophyta</taxon>
        <taxon>Tracheophyta</taxon>
        <taxon>Spermatophyta</taxon>
        <taxon>Magnoliopsida</taxon>
        <taxon>eudicotyledons</taxon>
        <taxon>Gunneridae</taxon>
        <taxon>Pentapetalae</taxon>
        <taxon>rosids</taxon>
        <taxon>fabids</taxon>
        <taxon>Fabales</taxon>
        <taxon>Fabaceae</taxon>
        <taxon>Papilionoideae</taxon>
        <taxon>50 kb inversion clade</taxon>
        <taxon>NPAAA clade</taxon>
        <taxon>Hologalegina</taxon>
        <taxon>IRL clade</taxon>
        <taxon>Trifolieae</taxon>
        <taxon>Medicago</taxon>
    </lineage>
</organism>
<dbReference type="HOGENOM" id="CLU_2609651_0_0_1"/>
<evidence type="ECO:0000313" key="1">
    <source>
        <dbReference type="EMBL" id="KEH32285.1"/>
    </source>
</evidence>
<gene>
    <name evidence="1" type="ordered locus">MTR_4g119680</name>
</gene>
<dbReference type="EnsemblPlants" id="KEH32285">
    <property type="protein sequence ID" value="KEH32285"/>
    <property type="gene ID" value="MTR_4g119680"/>
</dbReference>
<sequence length="90" mass="10472">MVDGVEYRQPSTDSVGSMRFSRMKLMNDDDVRTMFSIFGQYNTRGSIELDTSLVRSVEQIQKSLIRPRYYEEIRALLDAPHEDINLANPR</sequence>
<reference evidence="1 3" key="1">
    <citation type="journal article" date="2011" name="Nature">
        <title>The Medicago genome provides insight into the evolution of rhizobial symbioses.</title>
        <authorList>
            <person name="Young N.D."/>
            <person name="Debelle F."/>
            <person name="Oldroyd G.E."/>
            <person name="Geurts R."/>
            <person name="Cannon S.B."/>
            <person name="Udvardi M.K."/>
            <person name="Benedito V.A."/>
            <person name="Mayer K.F."/>
            <person name="Gouzy J."/>
            <person name="Schoof H."/>
            <person name="Van de Peer Y."/>
            <person name="Proost S."/>
            <person name="Cook D.R."/>
            <person name="Meyers B.C."/>
            <person name="Spannagl M."/>
            <person name="Cheung F."/>
            <person name="De Mita S."/>
            <person name="Krishnakumar V."/>
            <person name="Gundlach H."/>
            <person name="Zhou S."/>
            <person name="Mudge J."/>
            <person name="Bharti A.K."/>
            <person name="Murray J.D."/>
            <person name="Naoumkina M.A."/>
            <person name="Rosen B."/>
            <person name="Silverstein K.A."/>
            <person name="Tang H."/>
            <person name="Rombauts S."/>
            <person name="Zhao P.X."/>
            <person name="Zhou P."/>
            <person name="Barbe V."/>
            <person name="Bardou P."/>
            <person name="Bechner M."/>
            <person name="Bellec A."/>
            <person name="Berger A."/>
            <person name="Berges H."/>
            <person name="Bidwell S."/>
            <person name="Bisseling T."/>
            <person name="Choisne N."/>
            <person name="Couloux A."/>
            <person name="Denny R."/>
            <person name="Deshpande S."/>
            <person name="Dai X."/>
            <person name="Doyle J.J."/>
            <person name="Dudez A.M."/>
            <person name="Farmer A.D."/>
            <person name="Fouteau S."/>
            <person name="Franken C."/>
            <person name="Gibelin C."/>
            <person name="Gish J."/>
            <person name="Goldstein S."/>
            <person name="Gonzalez A.J."/>
            <person name="Green P.J."/>
            <person name="Hallab A."/>
            <person name="Hartog M."/>
            <person name="Hua A."/>
            <person name="Humphray S.J."/>
            <person name="Jeong D.H."/>
            <person name="Jing Y."/>
            <person name="Jocker A."/>
            <person name="Kenton S.M."/>
            <person name="Kim D.J."/>
            <person name="Klee K."/>
            <person name="Lai H."/>
            <person name="Lang C."/>
            <person name="Lin S."/>
            <person name="Macmil S.L."/>
            <person name="Magdelenat G."/>
            <person name="Matthews L."/>
            <person name="McCorrison J."/>
            <person name="Monaghan E.L."/>
            <person name="Mun J.H."/>
            <person name="Najar F.Z."/>
            <person name="Nicholson C."/>
            <person name="Noirot C."/>
            <person name="O'Bleness M."/>
            <person name="Paule C.R."/>
            <person name="Poulain J."/>
            <person name="Prion F."/>
            <person name="Qin B."/>
            <person name="Qu C."/>
            <person name="Retzel E.F."/>
            <person name="Riddle C."/>
            <person name="Sallet E."/>
            <person name="Samain S."/>
            <person name="Samson N."/>
            <person name="Sanders I."/>
            <person name="Saurat O."/>
            <person name="Scarpelli C."/>
            <person name="Schiex T."/>
            <person name="Segurens B."/>
            <person name="Severin A.J."/>
            <person name="Sherrier D.J."/>
            <person name="Shi R."/>
            <person name="Sims S."/>
            <person name="Singer S.R."/>
            <person name="Sinharoy S."/>
            <person name="Sterck L."/>
            <person name="Viollet A."/>
            <person name="Wang B.B."/>
            <person name="Wang K."/>
            <person name="Wang M."/>
            <person name="Wang X."/>
            <person name="Warfsmann J."/>
            <person name="Weissenbach J."/>
            <person name="White D.D."/>
            <person name="White J.D."/>
            <person name="Wiley G.B."/>
            <person name="Wincker P."/>
            <person name="Xing Y."/>
            <person name="Yang L."/>
            <person name="Yao Z."/>
            <person name="Ying F."/>
            <person name="Zhai J."/>
            <person name="Zhou L."/>
            <person name="Zuber A."/>
            <person name="Denarie J."/>
            <person name="Dixon R.A."/>
            <person name="May G.D."/>
            <person name="Schwartz D.C."/>
            <person name="Rogers J."/>
            <person name="Quetier F."/>
            <person name="Town C.D."/>
            <person name="Roe B.A."/>
        </authorList>
    </citation>
    <scope>NUCLEOTIDE SEQUENCE [LARGE SCALE GENOMIC DNA]</scope>
    <source>
        <strain evidence="1">A17</strain>
        <strain evidence="2 3">cv. Jemalong A17</strain>
    </source>
</reference>